<dbReference type="RefSeq" id="WP_166280328.1">
    <property type="nucleotide sequence ID" value="NZ_JTHE03000027.1"/>
</dbReference>
<comment type="caution">
    <text evidence="1">The sequence shown here is derived from an EMBL/GenBank/DDBJ whole genome shotgun (WGS) entry which is preliminary data.</text>
</comment>
<name>A0ABD4T093_9CYAN</name>
<dbReference type="AlphaFoldDB" id="A0ABD4T093"/>
<reference evidence="1 2" key="1">
    <citation type="journal article" date="2015" name="Genome Announc.">
        <title>Draft Genome Sequence of Filamentous Marine Cyanobacterium Lyngbya confervoides Strain BDU141951.</title>
        <authorList>
            <person name="Chandrababunaidu M.M."/>
            <person name="Sen D."/>
            <person name="Tripathy S."/>
        </authorList>
    </citation>
    <scope>NUCLEOTIDE SEQUENCE [LARGE SCALE GENOMIC DNA]</scope>
    <source>
        <strain evidence="1 2">BDU141951</strain>
    </source>
</reference>
<dbReference type="Proteomes" id="UP000031561">
    <property type="component" value="Unassembled WGS sequence"/>
</dbReference>
<evidence type="ECO:0000313" key="1">
    <source>
        <dbReference type="EMBL" id="MCM1981997.1"/>
    </source>
</evidence>
<sequence length="59" mass="6412">MRSQSAVSTSATQTLNFEDWAAACLESKVGKRLPQALYIHQLSLQALPTLLQEVVAIAL</sequence>
<protein>
    <submittedName>
        <fullName evidence="1">Uncharacterized protein</fullName>
    </submittedName>
</protein>
<accession>A0ABD4T093</accession>
<keyword evidence="2" id="KW-1185">Reference proteome</keyword>
<evidence type="ECO:0000313" key="2">
    <source>
        <dbReference type="Proteomes" id="UP000031561"/>
    </source>
</evidence>
<gene>
    <name evidence="1" type="ORF">QQ91_0004015</name>
</gene>
<organism evidence="1 2">
    <name type="scientific">Lyngbya confervoides BDU141951</name>
    <dbReference type="NCBI Taxonomy" id="1574623"/>
    <lineage>
        <taxon>Bacteria</taxon>
        <taxon>Bacillati</taxon>
        <taxon>Cyanobacteriota</taxon>
        <taxon>Cyanophyceae</taxon>
        <taxon>Oscillatoriophycideae</taxon>
        <taxon>Oscillatoriales</taxon>
        <taxon>Microcoleaceae</taxon>
        <taxon>Lyngbya</taxon>
    </lineage>
</organism>
<proteinExistence type="predicted"/>
<dbReference type="EMBL" id="JTHE03000027">
    <property type="protein sequence ID" value="MCM1981997.1"/>
    <property type="molecule type" value="Genomic_DNA"/>
</dbReference>